<dbReference type="AlphaFoldDB" id="A0A7L0S0Z1"/>
<feature type="non-terminal residue" evidence="7">
    <location>
        <position position="1"/>
    </location>
</feature>
<feature type="domain" description="HSF-type DNA-binding" evidence="6">
    <location>
        <begin position="5"/>
        <end position="120"/>
    </location>
</feature>
<protein>
    <submittedName>
        <fullName evidence="7">HSF5 protein</fullName>
    </submittedName>
</protein>
<comment type="subcellular location">
    <subcellularLocation>
        <location evidence="1">Nucleus</location>
    </subcellularLocation>
</comment>
<dbReference type="InterPro" id="IPR000232">
    <property type="entry name" value="HSF_DNA-bd"/>
</dbReference>
<dbReference type="OrthoDB" id="6418155at2759"/>
<dbReference type="Pfam" id="PF00447">
    <property type="entry name" value="HSF_DNA-bind"/>
    <property type="match status" value="1"/>
</dbReference>
<evidence type="ECO:0000259" key="6">
    <source>
        <dbReference type="SMART" id="SM00415"/>
    </source>
</evidence>
<evidence type="ECO:0000256" key="5">
    <source>
        <dbReference type="RuleBase" id="RU004020"/>
    </source>
</evidence>
<dbReference type="GO" id="GO:0005634">
    <property type="term" value="C:nucleus"/>
    <property type="evidence" value="ECO:0007669"/>
    <property type="project" value="UniProtKB-SubCell"/>
</dbReference>
<dbReference type="GO" id="GO:0043565">
    <property type="term" value="F:sequence-specific DNA binding"/>
    <property type="evidence" value="ECO:0007669"/>
    <property type="project" value="InterPro"/>
</dbReference>
<evidence type="ECO:0000313" key="8">
    <source>
        <dbReference type="Proteomes" id="UP000591073"/>
    </source>
</evidence>
<evidence type="ECO:0000256" key="4">
    <source>
        <dbReference type="ARBA" id="ARBA00023242"/>
    </source>
</evidence>
<dbReference type="SUPFAM" id="SSF46785">
    <property type="entry name" value="Winged helix' DNA-binding domain"/>
    <property type="match status" value="1"/>
</dbReference>
<keyword evidence="4" id="KW-0539">Nucleus</keyword>
<reference evidence="7 8" key="1">
    <citation type="submission" date="2019-09" db="EMBL/GenBank/DDBJ databases">
        <title>Bird 10,000 Genomes (B10K) Project - Family phase.</title>
        <authorList>
            <person name="Zhang G."/>
        </authorList>
    </citation>
    <scope>NUCLEOTIDE SEQUENCE [LARGE SCALE GENOMIC DNA]</scope>
    <source>
        <strain evidence="7">B10K-DU-008-63</strain>
    </source>
</reference>
<proteinExistence type="inferred from homology"/>
<dbReference type="GO" id="GO:0003700">
    <property type="term" value="F:DNA-binding transcription factor activity"/>
    <property type="evidence" value="ECO:0007669"/>
    <property type="project" value="InterPro"/>
</dbReference>
<dbReference type="SMART" id="SM00415">
    <property type="entry name" value="HSF"/>
    <property type="match status" value="1"/>
</dbReference>
<evidence type="ECO:0000313" key="7">
    <source>
        <dbReference type="EMBL" id="NXL36407.1"/>
    </source>
</evidence>
<gene>
    <name evidence="7" type="primary">Hsf5</name>
    <name evidence="7" type="ORF">GLABRA_R13852</name>
</gene>
<dbReference type="Proteomes" id="UP000591073">
    <property type="component" value="Unassembled WGS sequence"/>
</dbReference>
<evidence type="ECO:0000256" key="3">
    <source>
        <dbReference type="ARBA" id="ARBA00023125"/>
    </source>
</evidence>
<comment type="caution">
    <text evidence="7">The sequence shown here is derived from an EMBL/GenBank/DDBJ whole genome shotgun (WGS) entry which is preliminary data.</text>
</comment>
<organism evidence="7 8">
    <name type="scientific">Glaucidium brasilianum</name>
    <name type="common">Ferruginous pygmy-owl</name>
    <dbReference type="NCBI Taxonomy" id="78217"/>
    <lineage>
        <taxon>Eukaryota</taxon>
        <taxon>Metazoa</taxon>
        <taxon>Chordata</taxon>
        <taxon>Craniata</taxon>
        <taxon>Vertebrata</taxon>
        <taxon>Euteleostomi</taxon>
        <taxon>Archelosauria</taxon>
        <taxon>Archosauria</taxon>
        <taxon>Dinosauria</taxon>
        <taxon>Saurischia</taxon>
        <taxon>Theropoda</taxon>
        <taxon>Coelurosauria</taxon>
        <taxon>Aves</taxon>
        <taxon>Neognathae</taxon>
        <taxon>Neoaves</taxon>
        <taxon>Telluraves</taxon>
        <taxon>Strigiformes</taxon>
        <taxon>Strigidae</taxon>
        <taxon>Glaucidium</taxon>
    </lineage>
</organism>
<dbReference type="InterPro" id="IPR036390">
    <property type="entry name" value="WH_DNA-bd_sf"/>
</dbReference>
<evidence type="ECO:0000256" key="1">
    <source>
        <dbReference type="ARBA" id="ARBA00004123"/>
    </source>
</evidence>
<evidence type="ECO:0000256" key="2">
    <source>
        <dbReference type="ARBA" id="ARBA00006403"/>
    </source>
</evidence>
<dbReference type="Gene3D" id="1.10.10.10">
    <property type="entry name" value="Winged helix-like DNA-binding domain superfamily/Winged helix DNA-binding domain"/>
    <property type="match status" value="1"/>
</dbReference>
<keyword evidence="3" id="KW-0238">DNA-binding</keyword>
<comment type="similarity">
    <text evidence="2 5">Belongs to the HSF family.</text>
</comment>
<dbReference type="EMBL" id="VXAP01000487">
    <property type="protein sequence ID" value="NXL36407.1"/>
    <property type="molecule type" value="Genomic_DNA"/>
</dbReference>
<name>A0A7L0S0Z1_GLABR</name>
<keyword evidence="8" id="KW-1185">Reference proteome</keyword>
<feature type="non-terminal residue" evidence="7">
    <location>
        <position position="144"/>
    </location>
</feature>
<sequence>PADINPNYFPARLWRLVNSPRFPSLRRDARGRGLLIQQRQFERAVLAVGPGSHGAPGANGLFKAKRCASIIRQLNRYGFCELAAGASSDRDGGCSGPLHHFYGPHFVRDRPDLLVRVKRLTEANRAKLAAGLEGKSRPAPRSQQ</sequence>
<dbReference type="InterPro" id="IPR036388">
    <property type="entry name" value="WH-like_DNA-bd_sf"/>
</dbReference>
<accession>A0A7L0S0Z1</accession>